<accession>A0A9Y2EQI4</accession>
<dbReference type="EC" id="7.1.1.-" evidence="2"/>
<feature type="transmembrane region" description="Helical" evidence="2">
    <location>
        <begin position="6"/>
        <end position="26"/>
    </location>
</feature>
<dbReference type="GO" id="GO:0016491">
    <property type="term" value="F:oxidoreductase activity"/>
    <property type="evidence" value="ECO:0007669"/>
    <property type="project" value="UniProtKB-KW"/>
</dbReference>
<evidence type="ECO:0000313" key="3">
    <source>
        <dbReference type="EMBL" id="WIW70052.1"/>
    </source>
</evidence>
<evidence type="ECO:0000256" key="1">
    <source>
        <dbReference type="ARBA" id="ARBA00005698"/>
    </source>
</evidence>
<dbReference type="Gene3D" id="1.20.120.1200">
    <property type="entry name" value="NADH-ubiquinone/plastoquinone oxidoreductase chain 6, subunit NuoJ"/>
    <property type="match status" value="1"/>
</dbReference>
<proteinExistence type="inferred from homology"/>
<dbReference type="InterPro" id="IPR001457">
    <property type="entry name" value="NADH_UbQ/plastoQ_OxRdtase_su6"/>
</dbReference>
<dbReference type="InterPro" id="IPR042106">
    <property type="entry name" value="Nuo/plastoQ_OxRdtase_6_NuoJ"/>
</dbReference>
<dbReference type="EMBL" id="CP120678">
    <property type="protein sequence ID" value="WIW70052.1"/>
    <property type="molecule type" value="Genomic_DNA"/>
</dbReference>
<dbReference type="Pfam" id="PF00499">
    <property type="entry name" value="Oxidored_q3"/>
    <property type="match status" value="1"/>
</dbReference>
<dbReference type="Proteomes" id="UP001243623">
    <property type="component" value="Chromosome"/>
</dbReference>
<comment type="similarity">
    <text evidence="1 2">Belongs to the complex I subunit 6 family.</text>
</comment>
<dbReference type="AlphaFoldDB" id="A0A9Y2EQI4"/>
<dbReference type="GO" id="GO:0008137">
    <property type="term" value="F:NADH dehydrogenase (ubiquinone) activity"/>
    <property type="evidence" value="ECO:0007669"/>
    <property type="project" value="UniProtKB-UniRule"/>
</dbReference>
<evidence type="ECO:0000313" key="4">
    <source>
        <dbReference type="Proteomes" id="UP001243623"/>
    </source>
</evidence>
<name>A0A9Y2EQI4_9FIRM</name>
<dbReference type="GO" id="GO:0005886">
    <property type="term" value="C:plasma membrane"/>
    <property type="evidence" value="ECO:0007669"/>
    <property type="project" value="UniProtKB-SubCell"/>
</dbReference>
<keyword evidence="4" id="KW-1185">Reference proteome</keyword>
<comment type="catalytic activity">
    <reaction evidence="2">
        <text>a quinone + NADH + 5 H(+)(in) = a quinol + NAD(+) + 4 H(+)(out)</text>
        <dbReference type="Rhea" id="RHEA:57888"/>
        <dbReference type="ChEBI" id="CHEBI:15378"/>
        <dbReference type="ChEBI" id="CHEBI:24646"/>
        <dbReference type="ChEBI" id="CHEBI:57540"/>
        <dbReference type="ChEBI" id="CHEBI:57945"/>
        <dbReference type="ChEBI" id="CHEBI:132124"/>
    </reaction>
</comment>
<organism evidence="3 4">
    <name type="scientific">Selenobaculum gibii</name>
    <dbReference type="NCBI Taxonomy" id="3054208"/>
    <lineage>
        <taxon>Bacteria</taxon>
        <taxon>Bacillati</taxon>
        <taxon>Bacillota</taxon>
        <taxon>Negativicutes</taxon>
        <taxon>Selenomonadales</taxon>
        <taxon>Selenomonadaceae</taxon>
        <taxon>Selenobaculum</taxon>
    </lineage>
</organism>
<feature type="transmembrane region" description="Helical" evidence="2">
    <location>
        <begin position="33"/>
        <end position="51"/>
    </location>
</feature>
<keyword evidence="2" id="KW-0812">Transmembrane</keyword>
<keyword evidence="2" id="KW-0874">Quinone</keyword>
<reference evidence="3" key="1">
    <citation type="submission" date="2023-03" db="EMBL/GenBank/DDBJ databases">
        <title>Selenobaculum gbiensis gen. nov. sp. nov., a new bacterium isolated from the gut microbiota of IBD patient.</title>
        <authorList>
            <person name="Yeo S."/>
            <person name="Park H."/>
            <person name="Huh C.S."/>
        </authorList>
    </citation>
    <scope>NUCLEOTIDE SEQUENCE</scope>
    <source>
        <strain evidence="3">ICN-92133</strain>
    </source>
</reference>
<sequence length="167" mass="17707">MNELVYSVAFYLLAAVTLFAAIGVVAKKNLVHSALLLTVSFIGVAGVYILLHADFLAAVQILVYAGAVAILITLGVMLTRRESMDDSNPDHGHKMTSLFLVGLFAIVMISIFVATPWQLDANLFTDTVGGIAELLLNQYIVAFEVAAALLLVAMVGAIILAKGADEV</sequence>
<feature type="transmembrane region" description="Helical" evidence="2">
    <location>
        <begin position="139"/>
        <end position="161"/>
    </location>
</feature>
<comment type="function">
    <text evidence="2">NDH-1 shuttles electrons from NADH, via FMN and iron-sulfur (Fe-S) centers, to quinones in the respiratory chain. Couples the redox reaction to proton translocation (for every two electrons transferred, four hydrogen ions are translocated across the cytoplasmic membrane), and thus conserves the redox energy in a proton gradient.</text>
</comment>
<feature type="transmembrane region" description="Helical" evidence="2">
    <location>
        <begin position="57"/>
        <end position="78"/>
    </location>
</feature>
<feature type="transmembrane region" description="Helical" evidence="2">
    <location>
        <begin position="98"/>
        <end position="119"/>
    </location>
</feature>
<gene>
    <name evidence="3" type="ORF">P3F81_09095</name>
</gene>
<keyword evidence="2" id="KW-1133">Transmembrane helix</keyword>
<keyword evidence="3" id="KW-0560">Oxidoreductase</keyword>
<keyword evidence="2" id="KW-0520">NAD</keyword>
<protein>
    <recommendedName>
        <fullName evidence="2">NADH-quinone oxidoreductase subunit J</fullName>
        <ecNumber evidence="2">7.1.1.-</ecNumber>
    </recommendedName>
</protein>
<comment type="subcellular location">
    <subcellularLocation>
        <location evidence="2">Cell membrane</location>
        <topology evidence="2">Multi-pass membrane protein</topology>
    </subcellularLocation>
</comment>
<dbReference type="RefSeq" id="WP_147670407.1">
    <property type="nucleotide sequence ID" value="NZ_CP120678.1"/>
</dbReference>
<keyword evidence="2" id="KW-0472">Membrane</keyword>
<keyword evidence="2" id="KW-1003">Cell membrane</keyword>
<dbReference type="PANTHER" id="PTHR33269">
    <property type="entry name" value="NADH-UBIQUINONE OXIDOREDUCTASE CHAIN 6"/>
    <property type="match status" value="1"/>
</dbReference>
<dbReference type="GO" id="GO:0048038">
    <property type="term" value="F:quinone binding"/>
    <property type="evidence" value="ECO:0007669"/>
    <property type="project" value="UniProtKB-UniRule"/>
</dbReference>
<dbReference type="PANTHER" id="PTHR33269:SF17">
    <property type="entry name" value="NADH-UBIQUINONE OXIDOREDUCTASE CHAIN 6"/>
    <property type="match status" value="1"/>
</dbReference>
<evidence type="ECO:0000256" key="2">
    <source>
        <dbReference type="RuleBase" id="RU004429"/>
    </source>
</evidence>
<dbReference type="KEGG" id="sgbi:P3F81_09095"/>